<keyword evidence="2 13" id="KW-0004">4Fe-4S</keyword>
<dbReference type="Gene3D" id="3.40.50.12160">
    <property type="entry name" value="Methylthiotransferase, N-terminal domain"/>
    <property type="match status" value="1"/>
</dbReference>
<evidence type="ECO:0000313" key="18">
    <source>
        <dbReference type="Proteomes" id="UP000002019"/>
    </source>
</evidence>
<dbReference type="eggNOG" id="COG0621">
    <property type="taxonomic scope" value="Bacteria"/>
</dbReference>
<dbReference type="InterPro" id="IPR020612">
    <property type="entry name" value="Methylthiotransferase_CS"/>
</dbReference>
<feature type="binding site" evidence="13">
    <location>
        <position position="46"/>
    </location>
    <ligand>
        <name>[4Fe-4S] cluster</name>
        <dbReference type="ChEBI" id="CHEBI:49883"/>
        <label>1</label>
    </ligand>
</feature>
<dbReference type="InterPro" id="IPR013848">
    <property type="entry name" value="Methylthiotransferase_N"/>
</dbReference>
<dbReference type="EMBL" id="CU466930">
    <property type="protein sequence ID" value="CAO80779.1"/>
    <property type="molecule type" value="Genomic_DNA"/>
</dbReference>
<evidence type="ECO:0000313" key="17">
    <source>
        <dbReference type="EMBL" id="CAO80779.1"/>
    </source>
</evidence>
<evidence type="ECO:0000256" key="2">
    <source>
        <dbReference type="ARBA" id="ARBA00022485"/>
    </source>
</evidence>
<organism evidence="17 18">
    <name type="scientific">Cloacimonas acidaminovorans (strain Evry)</name>
    <dbReference type="NCBI Taxonomy" id="459349"/>
    <lineage>
        <taxon>Bacteria</taxon>
        <taxon>Pseudomonadati</taxon>
        <taxon>Candidatus Cloacimonadota</taxon>
        <taxon>Candidatus Cloacimonadia</taxon>
        <taxon>Candidatus Cloacimonadales</taxon>
        <taxon>Candidatus Cloacimonadaceae</taxon>
        <taxon>Candidatus Cloacimonas</taxon>
    </lineage>
</organism>
<dbReference type="HAMAP" id="MF_01864">
    <property type="entry name" value="tRNA_metthiotr_MiaB"/>
    <property type="match status" value="1"/>
</dbReference>
<dbReference type="PROSITE" id="PS01278">
    <property type="entry name" value="MTTASE_RADICAL"/>
    <property type="match status" value="1"/>
</dbReference>
<dbReference type="GO" id="GO:0046872">
    <property type="term" value="F:metal ion binding"/>
    <property type="evidence" value="ECO:0007669"/>
    <property type="project" value="UniProtKB-KW"/>
</dbReference>
<comment type="cofactor">
    <cofactor evidence="13">
        <name>[4Fe-4S] cluster</name>
        <dbReference type="ChEBI" id="CHEBI:49883"/>
    </cofactor>
    <text evidence="13">Binds 2 [4Fe-4S] clusters. One cluster is coordinated with 3 cysteines and an exchangeable S-adenosyl-L-methionine.</text>
</comment>
<evidence type="ECO:0000259" key="16">
    <source>
        <dbReference type="PROSITE" id="PS51918"/>
    </source>
</evidence>
<reference evidence="17 18" key="1">
    <citation type="journal article" date="2008" name="J. Bacteriol.">
        <title>'Candidatus Cloacamonas acidaminovorans': genome sequence reconstruction provides a first glimpse of a new bacterial division.</title>
        <authorList>
            <person name="Pelletier E."/>
            <person name="Kreimeyer A."/>
            <person name="Bocs S."/>
            <person name="Rouy Z."/>
            <person name="Gyapay G."/>
            <person name="Chouari R."/>
            <person name="Riviere D."/>
            <person name="Ganesan A."/>
            <person name="Daegelen P."/>
            <person name="Sghir A."/>
            <person name="Cohen G.N."/>
            <person name="Medigue C."/>
            <person name="Weissenbach J."/>
            <person name="Le Paslier D."/>
        </authorList>
    </citation>
    <scope>NUCLEOTIDE SEQUENCE [LARGE SCALE GENOMIC DNA]</scope>
    <source>
        <strain evidence="18">Evry</strain>
    </source>
</reference>
<evidence type="ECO:0000256" key="5">
    <source>
        <dbReference type="ARBA" id="ARBA00022691"/>
    </source>
</evidence>
<evidence type="ECO:0000259" key="15">
    <source>
        <dbReference type="PROSITE" id="PS51449"/>
    </source>
</evidence>
<dbReference type="PROSITE" id="PS50926">
    <property type="entry name" value="TRAM"/>
    <property type="match status" value="1"/>
</dbReference>
<evidence type="ECO:0000256" key="1">
    <source>
        <dbReference type="ARBA" id="ARBA00003234"/>
    </source>
</evidence>
<feature type="domain" description="TRAM" evidence="14">
    <location>
        <begin position="367"/>
        <end position="427"/>
    </location>
</feature>
<dbReference type="RefSeq" id="WP_015424637.1">
    <property type="nucleotide sequence ID" value="NC_020449.1"/>
</dbReference>
<dbReference type="PROSITE" id="PS51449">
    <property type="entry name" value="MTTASE_N"/>
    <property type="match status" value="1"/>
</dbReference>
<comment type="similarity">
    <text evidence="13">Belongs to the methylthiotransferase family. MiaB subfamily.</text>
</comment>
<dbReference type="SFLD" id="SFLDF00273">
    <property type="entry name" value="(dimethylallyl)adenosine_tRNA"/>
    <property type="match status" value="1"/>
</dbReference>
<evidence type="ECO:0000256" key="12">
    <source>
        <dbReference type="ARBA" id="ARBA00081141"/>
    </source>
</evidence>
<dbReference type="InterPro" id="IPR038135">
    <property type="entry name" value="Methylthiotransferase_N_sf"/>
</dbReference>
<dbReference type="Gene3D" id="3.80.30.20">
    <property type="entry name" value="tm_1862 like domain"/>
    <property type="match status" value="1"/>
</dbReference>
<evidence type="ECO:0000256" key="7">
    <source>
        <dbReference type="ARBA" id="ARBA00023004"/>
    </source>
</evidence>
<keyword evidence="13" id="KW-0819">tRNA processing</keyword>
<evidence type="ECO:0000256" key="10">
    <source>
        <dbReference type="ARBA" id="ARBA00068570"/>
    </source>
</evidence>
<evidence type="ECO:0000256" key="9">
    <source>
        <dbReference type="ARBA" id="ARBA00033765"/>
    </source>
</evidence>
<comment type="catalytic activity">
    <reaction evidence="13">
        <text>N(6)-dimethylallyladenosine(37) in tRNA + (sulfur carrier)-SH + AH2 + 2 S-adenosyl-L-methionine = 2-methylsulfanyl-N(6)-dimethylallyladenosine(37) in tRNA + (sulfur carrier)-H + 5'-deoxyadenosine + L-methionine + A + S-adenosyl-L-homocysteine + 2 H(+)</text>
        <dbReference type="Rhea" id="RHEA:37067"/>
        <dbReference type="Rhea" id="RHEA-COMP:10375"/>
        <dbReference type="Rhea" id="RHEA-COMP:10376"/>
        <dbReference type="Rhea" id="RHEA-COMP:14737"/>
        <dbReference type="Rhea" id="RHEA-COMP:14739"/>
        <dbReference type="ChEBI" id="CHEBI:13193"/>
        <dbReference type="ChEBI" id="CHEBI:15378"/>
        <dbReference type="ChEBI" id="CHEBI:17319"/>
        <dbReference type="ChEBI" id="CHEBI:17499"/>
        <dbReference type="ChEBI" id="CHEBI:29917"/>
        <dbReference type="ChEBI" id="CHEBI:57844"/>
        <dbReference type="ChEBI" id="CHEBI:57856"/>
        <dbReference type="ChEBI" id="CHEBI:59789"/>
        <dbReference type="ChEBI" id="CHEBI:64428"/>
        <dbReference type="ChEBI" id="CHEBI:74415"/>
        <dbReference type="ChEBI" id="CHEBI:74417"/>
        <dbReference type="EC" id="2.8.4.3"/>
    </reaction>
</comment>
<keyword evidence="3 13" id="KW-0963">Cytoplasm</keyword>
<dbReference type="InterPro" id="IPR007197">
    <property type="entry name" value="rSAM"/>
</dbReference>
<keyword evidence="8 13" id="KW-0411">Iron-sulfur</keyword>
<dbReference type="PROSITE" id="PS51918">
    <property type="entry name" value="RADICAL_SAM"/>
    <property type="match status" value="1"/>
</dbReference>
<dbReference type="SFLD" id="SFLDG01082">
    <property type="entry name" value="B12-binding_domain_containing"/>
    <property type="match status" value="1"/>
</dbReference>
<evidence type="ECO:0000256" key="8">
    <source>
        <dbReference type="ARBA" id="ARBA00023014"/>
    </source>
</evidence>
<name>B0VHG4_CLOAI</name>
<dbReference type="NCBIfam" id="TIGR01574">
    <property type="entry name" value="miaB-methiolase"/>
    <property type="match status" value="1"/>
</dbReference>
<feature type="domain" description="Radical SAM core" evidence="16">
    <location>
        <begin position="137"/>
        <end position="364"/>
    </location>
</feature>
<dbReference type="SMART" id="SM00729">
    <property type="entry name" value="Elp3"/>
    <property type="match status" value="1"/>
</dbReference>
<keyword evidence="18" id="KW-1185">Reference proteome</keyword>
<evidence type="ECO:0000256" key="4">
    <source>
        <dbReference type="ARBA" id="ARBA00022679"/>
    </source>
</evidence>
<feature type="domain" description="MTTase N-terminal" evidence="15">
    <location>
        <begin position="1"/>
        <end position="117"/>
    </location>
</feature>
<dbReference type="OrthoDB" id="9805215at2"/>
<dbReference type="AlphaFoldDB" id="B0VHG4"/>
<keyword evidence="5 13" id="KW-0949">S-adenosyl-L-methionine</keyword>
<feature type="binding site" evidence="13">
    <location>
        <position position="10"/>
    </location>
    <ligand>
        <name>[4Fe-4S] cluster</name>
        <dbReference type="ChEBI" id="CHEBI:49883"/>
        <label>1</label>
    </ligand>
</feature>
<evidence type="ECO:0000256" key="6">
    <source>
        <dbReference type="ARBA" id="ARBA00022723"/>
    </source>
</evidence>
<dbReference type="InterPro" id="IPR006638">
    <property type="entry name" value="Elp3/MiaA/NifB-like_rSAM"/>
</dbReference>
<dbReference type="HOGENOM" id="CLU_018697_2_0_0"/>
<comment type="subcellular location">
    <subcellularLocation>
        <location evidence="13">Cytoplasm</location>
    </subcellularLocation>
</comment>
<proteinExistence type="inferred from homology"/>
<dbReference type="FunFam" id="3.80.30.20:FF:000001">
    <property type="entry name" value="tRNA-2-methylthio-N(6)-dimethylallyladenosine synthase 2"/>
    <property type="match status" value="1"/>
</dbReference>
<dbReference type="InterPro" id="IPR002792">
    <property type="entry name" value="TRAM_dom"/>
</dbReference>
<dbReference type="SFLD" id="SFLDG01061">
    <property type="entry name" value="methylthiotransferase"/>
    <property type="match status" value="1"/>
</dbReference>
<dbReference type="Pfam" id="PF04055">
    <property type="entry name" value="Radical_SAM"/>
    <property type="match status" value="1"/>
</dbReference>
<feature type="binding site" evidence="13">
    <location>
        <position position="151"/>
    </location>
    <ligand>
        <name>[4Fe-4S] cluster</name>
        <dbReference type="ChEBI" id="CHEBI:49883"/>
        <label>2</label>
        <note>4Fe-4S-S-AdoMet</note>
    </ligand>
</feature>
<dbReference type="InterPro" id="IPR023404">
    <property type="entry name" value="rSAM_horseshoe"/>
</dbReference>
<keyword evidence="4 13" id="KW-0808">Transferase</keyword>
<accession>B0VHG4</accession>
<dbReference type="InterPro" id="IPR005839">
    <property type="entry name" value="Methylthiotransferase"/>
</dbReference>
<dbReference type="InterPro" id="IPR006463">
    <property type="entry name" value="MiaB_methiolase"/>
</dbReference>
<dbReference type="STRING" id="459349.CLOAM0906"/>
<evidence type="ECO:0000259" key="14">
    <source>
        <dbReference type="PROSITE" id="PS50926"/>
    </source>
</evidence>
<dbReference type="PANTHER" id="PTHR43020">
    <property type="entry name" value="CDK5 REGULATORY SUBUNIT-ASSOCIATED PROTEIN 1"/>
    <property type="match status" value="1"/>
</dbReference>
<evidence type="ECO:0000256" key="11">
    <source>
        <dbReference type="ARBA" id="ARBA00080698"/>
    </source>
</evidence>
<evidence type="ECO:0000256" key="13">
    <source>
        <dbReference type="HAMAP-Rule" id="MF_01864"/>
    </source>
</evidence>
<keyword evidence="7 13" id="KW-0408">Iron</keyword>
<feature type="binding site" evidence="13">
    <location>
        <position position="80"/>
    </location>
    <ligand>
        <name>[4Fe-4S] cluster</name>
        <dbReference type="ChEBI" id="CHEBI:49883"/>
        <label>1</label>
    </ligand>
</feature>
<dbReference type="KEGG" id="caci:CLOAM0906"/>
<comment type="subunit">
    <text evidence="13">Monomer.</text>
</comment>
<dbReference type="CDD" id="cd01335">
    <property type="entry name" value="Radical_SAM"/>
    <property type="match status" value="1"/>
</dbReference>
<dbReference type="GO" id="GO:0005829">
    <property type="term" value="C:cytosol"/>
    <property type="evidence" value="ECO:0007669"/>
    <property type="project" value="TreeGrafter"/>
</dbReference>
<dbReference type="Pfam" id="PF00919">
    <property type="entry name" value="UPF0004"/>
    <property type="match status" value="1"/>
</dbReference>
<dbReference type="EC" id="2.8.4.3" evidence="9 13"/>
<feature type="binding site" evidence="13">
    <location>
        <position position="158"/>
    </location>
    <ligand>
        <name>[4Fe-4S] cluster</name>
        <dbReference type="ChEBI" id="CHEBI:49883"/>
        <label>2</label>
        <note>4Fe-4S-S-AdoMet</note>
    </ligand>
</feature>
<keyword evidence="6 13" id="KW-0479">Metal-binding</keyword>
<evidence type="ECO:0000256" key="3">
    <source>
        <dbReference type="ARBA" id="ARBA00022490"/>
    </source>
</evidence>
<protein>
    <recommendedName>
        <fullName evidence="10 13">tRNA-2-methylthio-N(6)-dimethylallyladenosine synthase</fullName>
        <ecNumber evidence="9 13">2.8.4.3</ecNumber>
    </recommendedName>
    <alternativeName>
        <fullName evidence="12 13">(Dimethylallyl)adenosine tRNA methylthiotransferase MiaB</fullName>
    </alternativeName>
    <alternativeName>
        <fullName evidence="11 13">tRNA-i(6)A37 methylthiotransferase</fullName>
    </alternativeName>
</protein>
<dbReference type="PANTHER" id="PTHR43020:SF2">
    <property type="entry name" value="MITOCHONDRIAL TRNA METHYLTHIOTRANSFERASE CDK5RAP1"/>
    <property type="match status" value="1"/>
</dbReference>
<dbReference type="GO" id="GO:0035597">
    <property type="term" value="F:tRNA-2-methylthio-N(6)-dimethylallyladenosine(37) synthase activity"/>
    <property type="evidence" value="ECO:0007669"/>
    <property type="project" value="UniProtKB-EC"/>
</dbReference>
<sequence>MKFYIETYGCQMNVADSELIASILTKAGHQEVTQISEADLLLFNTCSVRGHAEERVLGRIQSENHRKKENPNLKIGVVGCMAQRLGEEINKEKLTVDFVIGVDQYQHLPDILNEETEKTILTDLDETQLYKGIQPAYHNDYCAYITIMRGCNNFCSYCIVPYVRGRERSRSWQDIIEETISAGNQGKKDITLLGQNVNSYLNGEVNFPRLLIILNELDEIYRLRFITSHPKDLSEELIEVLANSAKICEHIHLPVQSGSDNILKAMNRNYTVQHYISLVEKLHKFIPNIAITTDIMTGFPGETENDFQDTLSLMKTIEFDDAFCYKFSPRPGTTAETLSNQVPEAERLARLQQMIDLQRKISLKKNREQIGRKVEVYIESFSKKSRKMVLGKTRDFKTAVLPGTEDDFGTLKQIEVKDATASTLICF</sequence>
<dbReference type="Proteomes" id="UP000002019">
    <property type="component" value="Chromosome"/>
</dbReference>
<dbReference type="NCBIfam" id="TIGR00089">
    <property type="entry name" value="MiaB/RimO family radical SAM methylthiotransferase"/>
    <property type="match status" value="1"/>
</dbReference>
<dbReference type="InterPro" id="IPR058240">
    <property type="entry name" value="rSAM_sf"/>
</dbReference>
<gene>
    <name evidence="13 17" type="primary">miaB</name>
    <name evidence="17" type="ordered locus">CLOAM0906</name>
</gene>
<dbReference type="SUPFAM" id="SSF102114">
    <property type="entry name" value="Radical SAM enzymes"/>
    <property type="match status" value="1"/>
</dbReference>
<dbReference type="GO" id="GO:0051539">
    <property type="term" value="F:4 iron, 4 sulfur cluster binding"/>
    <property type="evidence" value="ECO:0007669"/>
    <property type="project" value="UniProtKB-UniRule"/>
</dbReference>
<comment type="function">
    <text evidence="1 13">Catalyzes the methylthiolation of N6-(dimethylallyl)adenosine (i(6)A), leading to the formation of 2-methylthio-N6-(dimethylallyl)adenosine (ms(2)i(6)A) at position 37 in tRNAs that read codons beginning with uridine.</text>
</comment>
<dbReference type="FunFam" id="3.40.50.12160:FF:000003">
    <property type="entry name" value="CDK5 regulatory subunit-associated protein 1"/>
    <property type="match status" value="1"/>
</dbReference>
<feature type="binding site" evidence="13">
    <location>
        <position position="155"/>
    </location>
    <ligand>
        <name>[4Fe-4S] cluster</name>
        <dbReference type="ChEBI" id="CHEBI:49883"/>
        <label>2</label>
        <note>4Fe-4S-S-AdoMet</note>
    </ligand>
</feature>
<dbReference type="SFLD" id="SFLDS00029">
    <property type="entry name" value="Radical_SAM"/>
    <property type="match status" value="1"/>
</dbReference>